<dbReference type="Proteomes" id="UP000009319">
    <property type="component" value="Unassembled WGS sequence"/>
</dbReference>
<evidence type="ECO:0000313" key="1">
    <source>
        <dbReference type="EMBL" id="CCM76110.1"/>
    </source>
</evidence>
<organism evidence="1 2">
    <name type="scientific">Rhizobium mesoamericanum STM3625</name>
    <dbReference type="NCBI Taxonomy" id="1211777"/>
    <lineage>
        <taxon>Bacteria</taxon>
        <taxon>Pseudomonadati</taxon>
        <taxon>Pseudomonadota</taxon>
        <taxon>Alphaproteobacteria</taxon>
        <taxon>Hyphomicrobiales</taxon>
        <taxon>Rhizobiaceae</taxon>
        <taxon>Rhizobium/Agrobacterium group</taxon>
        <taxon>Rhizobium</taxon>
    </lineage>
</organism>
<dbReference type="EMBL" id="CANI01000021">
    <property type="protein sequence ID" value="CCM76110.1"/>
    <property type="molecule type" value="Genomic_DNA"/>
</dbReference>
<accession>K0PX12</accession>
<proteinExistence type="predicted"/>
<dbReference type="AlphaFoldDB" id="K0PX12"/>
<dbReference type="eggNOG" id="ENOG50312VN">
    <property type="taxonomic scope" value="Bacteria"/>
</dbReference>
<name>K0PX12_9HYPH</name>
<reference evidence="1 2" key="1">
    <citation type="journal article" date="2013" name="Genome Announc.">
        <title>Draft Genome Sequence of Rhizobium mesoamericanum STM3625, a Nitrogen-Fixing Symbiont of Mimosa pudica Isolated in French Guiana (South America).</title>
        <authorList>
            <person name="Moulin L."/>
            <person name="Mornico D."/>
            <person name="Melkonian R."/>
            <person name="Klonowska A."/>
        </authorList>
    </citation>
    <scope>NUCLEOTIDE SEQUENCE [LARGE SCALE GENOMIC DNA]</scope>
    <source>
        <strain evidence="1 2">STM3625</strain>
    </source>
</reference>
<gene>
    <name evidence="1" type="ORF">BN77_3303</name>
</gene>
<comment type="caution">
    <text evidence="1">The sequence shown here is derived from an EMBL/GenBank/DDBJ whole genome shotgun (WGS) entry which is preliminary data.</text>
</comment>
<evidence type="ECO:0000313" key="2">
    <source>
        <dbReference type="Proteomes" id="UP000009319"/>
    </source>
</evidence>
<keyword evidence="2" id="KW-1185">Reference proteome</keyword>
<sequence length="65" mass="6543">MFCVGGGATLGLLAPAGTLGAGLVPPPVQTLNAKTTMATTKATAPSNAQTERLRPSLDRAFSWAS</sequence>
<dbReference type="HOGENOM" id="CLU_2846847_0_0_5"/>
<protein>
    <submittedName>
        <fullName evidence="1">Uncharacterized protein</fullName>
    </submittedName>
</protein>
<dbReference type="STRING" id="1211777.BN77_3303"/>